<dbReference type="HOGENOM" id="CLU_445846_0_0_1"/>
<feature type="region of interest" description="Disordered" evidence="7">
    <location>
        <begin position="52"/>
        <end position="74"/>
    </location>
</feature>
<dbReference type="STRING" id="556484.B7FY22"/>
<evidence type="ECO:0000313" key="9">
    <source>
        <dbReference type="EMBL" id="EEC48846.1"/>
    </source>
</evidence>
<dbReference type="Proteomes" id="UP000000759">
    <property type="component" value="Chromosome 7"/>
</dbReference>
<dbReference type="GO" id="GO:0000812">
    <property type="term" value="C:Swr1 complex"/>
    <property type="evidence" value="ECO:0007669"/>
    <property type="project" value="TreeGrafter"/>
</dbReference>
<evidence type="ECO:0000256" key="6">
    <source>
        <dbReference type="SAM" id="Coils"/>
    </source>
</evidence>
<evidence type="ECO:0000313" key="10">
    <source>
        <dbReference type="Proteomes" id="UP000000759"/>
    </source>
</evidence>
<dbReference type="PaxDb" id="2850-Phatr45548"/>
<evidence type="ECO:0000256" key="2">
    <source>
        <dbReference type="ARBA" id="ARBA00022853"/>
    </source>
</evidence>
<reference evidence="10" key="2">
    <citation type="submission" date="2008-08" db="EMBL/GenBank/DDBJ databases">
        <authorList>
            <consortium name="Diatom Consortium"/>
            <person name="Grigoriev I."/>
            <person name="Grimwood J."/>
            <person name="Kuo A."/>
            <person name="Otillar R.P."/>
            <person name="Salamov A."/>
            <person name="Detter J.C."/>
            <person name="Lindquist E."/>
            <person name="Shapiro H."/>
            <person name="Lucas S."/>
            <person name="Glavina del Rio T."/>
            <person name="Pitluck S."/>
            <person name="Rokhsar D."/>
            <person name="Bowler C."/>
        </authorList>
    </citation>
    <scope>GENOME REANNOTATION</scope>
    <source>
        <strain evidence="10">CCAP 1055/1</strain>
    </source>
</reference>
<dbReference type="eggNOG" id="KOG2656">
    <property type="taxonomic scope" value="Eukaryota"/>
</dbReference>
<feature type="coiled-coil region" evidence="6">
    <location>
        <begin position="297"/>
        <end position="324"/>
    </location>
</feature>
<dbReference type="Gene3D" id="1.10.10.60">
    <property type="entry name" value="Homeodomain-like"/>
    <property type="match status" value="1"/>
</dbReference>
<dbReference type="GO" id="GO:0006281">
    <property type="term" value="P:DNA repair"/>
    <property type="evidence" value="ECO:0007669"/>
    <property type="project" value="InterPro"/>
</dbReference>
<dbReference type="EMBL" id="CM000610">
    <property type="protein sequence ID" value="EEC48846.1"/>
    <property type="molecule type" value="Genomic_DNA"/>
</dbReference>
<dbReference type="InterPro" id="IPR032563">
    <property type="entry name" value="DAMP1_SANT-like"/>
</dbReference>
<dbReference type="PANTHER" id="PTHR12855:SF10">
    <property type="entry name" value="DNA METHYLTRANSFERASE 1-ASSOCIATED PROTEIN 1"/>
    <property type="match status" value="1"/>
</dbReference>
<keyword evidence="4" id="KW-0804">Transcription</keyword>
<evidence type="ECO:0000256" key="4">
    <source>
        <dbReference type="ARBA" id="ARBA00023163"/>
    </source>
</evidence>
<dbReference type="KEGG" id="pti:PHATRDRAFT_45548"/>
<feature type="region of interest" description="Disordered" evidence="7">
    <location>
        <begin position="334"/>
        <end position="354"/>
    </location>
</feature>
<dbReference type="GeneID" id="7200618"/>
<keyword evidence="3" id="KW-0805">Transcription regulation</keyword>
<dbReference type="OrthoDB" id="19740at2759"/>
<dbReference type="GO" id="GO:0035267">
    <property type="term" value="C:NuA4 histone acetyltransferase complex"/>
    <property type="evidence" value="ECO:0007669"/>
    <property type="project" value="InterPro"/>
</dbReference>
<dbReference type="AlphaFoldDB" id="B7FY22"/>
<dbReference type="GO" id="GO:0003714">
    <property type="term" value="F:transcription corepressor activity"/>
    <property type="evidence" value="ECO:0007669"/>
    <property type="project" value="TreeGrafter"/>
</dbReference>
<evidence type="ECO:0000256" key="1">
    <source>
        <dbReference type="ARBA" id="ARBA00004123"/>
    </source>
</evidence>
<feature type="region of interest" description="Disordered" evidence="7">
    <location>
        <begin position="1"/>
        <end position="38"/>
    </location>
</feature>
<feature type="compositionally biased region" description="Basic residues" evidence="7">
    <location>
        <begin position="604"/>
        <end position="613"/>
    </location>
</feature>
<dbReference type="GO" id="GO:0000122">
    <property type="term" value="P:negative regulation of transcription by RNA polymerase II"/>
    <property type="evidence" value="ECO:0007669"/>
    <property type="project" value="TreeGrafter"/>
</dbReference>
<dbReference type="RefSeq" id="XP_002179860.1">
    <property type="nucleotide sequence ID" value="XM_002179824.1"/>
</dbReference>
<dbReference type="OMA" id="RANVEYP"/>
<dbReference type="FunFam" id="1.10.10.60:FF:000087">
    <property type="entry name" value="DNA methyltransferase 1-associated protein 1"/>
    <property type="match status" value="1"/>
</dbReference>
<proteinExistence type="predicted"/>
<reference evidence="9 10" key="1">
    <citation type="journal article" date="2008" name="Nature">
        <title>The Phaeodactylum genome reveals the evolutionary history of diatom genomes.</title>
        <authorList>
            <person name="Bowler C."/>
            <person name="Allen A.E."/>
            <person name="Badger J.H."/>
            <person name="Grimwood J."/>
            <person name="Jabbari K."/>
            <person name="Kuo A."/>
            <person name="Maheswari U."/>
            <person name="Martens C."/>
            <person name="Maumus F."/>
            <person name="Otillar R.P."/>
            <person name="Rayko E."/>
            <person name="Salamov A."/>
            <person name="Vandepoele K."/>
            <person name="Beszteri B."/>
            <person name="Gruber A."/>
            <person name="Heijde M."/>
            <person name="Katinka M."/>
            <person name="Mock T."/>
            <person name="Valentin K."/>
            <person name="Verret F."/>
            <person name="Berges J.A."/>
            <person name="Brownlee C."/>
            <person name="Cadoret J.P."/>
            <person name="Chiovitti A."/>
            <person name="Choi C.J."/>
            <person name="Coesel S."/>
            <person name="De Martino A."/>
            <person name="Detter J.C."/>
            <person name="Durkin C."/>
            <person name="Falciatore A."/>
            <person name="Fournet J."/>
            <person name="Haruta M."/>
            <person name="Huysman M.J."/>
            <person name="Jenkins B.D."/>
            <person name="Jiroutova K."/>
            <person name="Jorgensen R.E."/>
            <person name="Joubert Y."/>
            <person name="Kaplan A."/>
            <person name="Kroger N."/>
            <person name="Kroth P.G."/>
            <person name="La Roche J."/>
            <person name="Lindquist E."/>
            <person name="Lommer M."/>
            <person name="Martin-Jezequel V."/>
            <person name="Lopez P.J."/>
            <person name="Lucas S."/>
            <person name="Mangogna M."/>
            <person name="McGinnis K."/>
            <person name="Medlin L.K."/>
            <person name="Montsant A."/>
            <person name="Oudot-Le Secq M.P."/>
            <person name="Napoli C."/>
            <person name="Obornik M."/>
            <person name="Parker M.S."/>
            <person name="Petit J.L."/>
            <person name="Porcel B.M."/>
            <person name="Poulsen N."/>
            <person name="Robison M."/>
            <person name="Rychlewski L."/>
            <person name="Rynearson T.A."/>
            <person name="Schmutz J."/>
            <person name="Shapiro H."/>
            <person name="Siaut M."/>
            <person name="Stanley M."/>
            <person name="Sussman M.R."/>
            <person name="Taylor A.R."/>
            <person name="Vardi A."/>
            <person name="von Dassow P."/>
            <person name="Vyverman W."/>
            <person name="Willis A."/>
            <person name="Wyrwicz L.S."/>
            <person name="Rokhsar D.S."/>
            <person name="Weissenbach J."/>
            <person name="Armbrust E.V."/>
            <person name="Green B.R."/>
            <person name="Van de Peer Y."/>
            <person name="Grigoriev I.V."/>
        </authorList>
    </citation>
    <scope>NUCLEOTIDE SEQUENCE [LARGE SCALE GENOMIC DNA]</scope>
    <source>
        <strain evidence="9 10">CCAP 1055/1</strain>
    </source>
</reference>
<evidence type="ECO:0000256" key="3">
    <source>
        <dbReference type="ARBA" id="ARBA00023015"/>
    </source>
</evidence>
<keyword evidence="2" id="KW-0156">Chromatin regulator</keyword>
<feature type="compositionally biased region" description="Polar residues" evidence="7">
    <location>
        <begin position="486"/>
        <end position="496"/>
    </location>
</feature>
<evidence type="ECO:0000256" key="5">
    <source>
        <dbReference type="ARBA" id="ARBA00023242"/>
    </source>
</evidence>
<feature type="compositionally biased region" description="Low complexity" evidence="7">
    <location>
        <begin position="572"/>
        <end position="585"/>
    </location>
</feature>
<dbReference type="PANTHER" id="PTHR12855">
    <property type="entry name" value="DNA METHYLTRANSFERASE 1-ASSOCIATED PROTEIN 1 FAMILY MEMBER"/>
    <property type="match status" value="1"/>
</dbReference>
<dbReference type="Pfam" id="PF16282">
    <property type="entry name" value="SANT_DAMP1_like"/>
    <property type="match status" value="1"/>
</dbReference>
<dbReference type="GO" id="GO:0006338">
    <property type="term" value="P:chromatin remodeling"/>
    <property type="evidence" value="ECO:0007669"/>
    <property type="project" value="InterPro"/>
</dbReference>
<comment type="subcellular location">
    <subcellularLocation>
        <location evidence="1">Nucleus</location>
    </subcellularLocation>
</comment>
<dbReference type="InParanoid" id="B7FY22"/>
<sequence>MADVAQILGVGGPKQTASNGPPPPVPSHHQPSRAMQMQGMSRQVVGVLAGKQDPASADLPPGVPAFPINTKAGDKTAGQEGLIKVGNKWISKSKPARKWTWAPFASSSRTDGALFHHWVRANVEYPDYPFARFDIHLDPVTYSDDEYNRFLKSDAWTRSETDHLMDLSRRFELRWPVVHDRWLALFQEPSDGDARKIEDLQHRYYEVAAILTQNRISQEAAAEAKALAVSQPDPSEDPKAAADQLLIETAAARALASSDPKHQPLMHNLGSGTSNKVFDLNYERERRTHMEALWNRTKEDEAEEAELRKELKFVEAQLRKVKKAGGHILAAAAGGGNKLSNDASSRNPSRSVTPVPSAVAGAAINSAALNDAFASTAPTPMPQTPYLQSGRLTLPATGGGVGLNKTLVSRMQAILVDMKVPVQPIATKRVCDMYDSVRKDALTLLILQKSALQKEGLVESKRLKLAKMGGNVRVVQEETLMGITPLPSSVPSVTNRSKSSKNSKTSKPKGTAGSAGAGKKPGTLKKPTGESKPDTKQTPPGGKQVLAGGIPTKKTAPKRKRKAEVKTPPPSGTTATTTSSGVSAPKGSATKPAVDPSIGEAKTSAKKRPKKSA</sequence>
<organism evidence="9 10">
    <name type="scientific">Phaeodactylum tricornutum (strain CCAP 1055/1)</name>
    <dbReference type="NCBI Taxonomy" id="556484"/>
    <lineage>
        <taxon>Eukaryota</taxon>
        <taxon>Sar</taxon>
        <taxon>Stramenopiles</taxon>
        <taxon>Ochrophyta</taxon>
        <taxon>Bacillariophyta</taxon>
        <taxon>Bacillariophyceae</taxon>
        <taxon>Bacillariophycidae</taxon>
        <taxon>Naviculales</taxon>
        <taxon>Phaeodactylaceae</taxon>
        <taxon>Phaeodactylum</taxon>
    </lineage>
</organism>
<evidence type="ECO:0000256" key="7">
    <source>
        <dbReference type="SAM" id="MobiDB-lite"/>
    </source>
</evidence>
<keyword evidence="5" id="KW-0539">Nucleus</keyword>
<evidence type="ECO:0000259" key="8">
    <source>
        <dbReference type="Pfam" id="PF16282"/>
    </source>
</evidence>
<keyword evidence="10" id="KW-1185">Reference proteome</keyword>
<dbReference type="InterPro" id="IPR027109">
    <property type="entry name" value="Swc4/Dmap1"/>
</dbReference>
<feature type="compositionally biased region" description="Basic residues" evidence="7">
    <location>
        <begin position="498"/>
        <end position="507"/>
    </location>
</feature>
<keyword evidence="6" id="KW-0175">Coiled coil</keyword>
<feature type="region of interest" description="Disordered" evidence="7">
    <location>
        <begin position="484"/>
        <end position="613"/>
    </location>
</feature>
<gene>
    <name evidence="9" type="ORF">PHATRDRAFT_45548</name>
</gene>
<feature type="compositionally biased region" description="Low complexity" evidence="7">
    <location>
        <begin position="508"/>
        <end position="526"/>
    </location>
</feature>
<name>B7FY22_PHATC</name>
<accession>B7FY22</accession>
<feature type="compositionally biased region" description="Polar residues" evidence="7">
    <location>
        <begin position="338"/>
        <end position="354"/>
    </location>
</feature>
<protein>
    <recommendedName>
        <fullName evidence="8">dAMP1 SANT/Myb-like domain-containing protein</fullName>
    </recommendedName>
</protein>
<feature type="domain" description="DAMP1 SANT/Myb-like" evidence="8">
    <location>
        <begin position="128"/>
        <end position="211"/>
    </location>
</feature>